<sequence length="509" mass="58089">MSQHFEKETMMSRQNQDYLQSQVTEWSFICAKEYENSFIGVTVDVYFNGSDGANLRVLTFYDGNHTWKVRFNSPVAGNWRFRNRVNPPDVYLGQSSTFLVGPVEERGGIQAAPSRTWGFAKVLDEPALLLGNTVYRPFAIRYCCGKVPAFLKQRAEQGFNLLCVRVPVSLFHPPVGYSAWQMRCAWPWEGSEQSPLFDRFNLNYFNTVDDLVRQVEALGIGIEMVMGTWEKFQFNSRDIFVPEWVDLWTHYLIACSNAYKSLFPWTPLNEYEHYPNVDWHCKPIADRWAMHVVNWMIGTGPRWHIVSVYNGPREPALTHRFTNSPDAVDAIMCQCWRSTGPQDAWLATGIDEQIAVSFKDFWSSAVFAEGCNECDLDFELLVPGHQLEEDQPGLAYLLPLRRFLSEVVPFAQLSSSPEMIYPAERPLGYHPLAPAPAEKDRGTIYFLDGGQAGLDLLADRIFEADWFTPCTCQTQAVLERICSDKVTITATRGEQFSHPCKAVLVLCSR</sequence>
<dbReference type="SUPFAM" id="SSF51445">
    <property type="entry name" value="(Trans)glycosidases"/>
    <property type="match status" value="1"/>
</dbReference>
<comment type="caution">
    <text evidence="3">The sequence shown here is derived from an EMBL/GenBank/DDBJ whole genome shotgun (WGS) entry which is preliminary data.</text>
</comment>
<dbReference type="AlphaFoldDB" id="A0A7C4KGY7"/>
<organism evidence="3">
    <name type="scientific">Anaerolinea thermolimosa</name>
    <dbReference type="NCBI Taxonomy" id="229919"/>
    <lineage>
        <taxon>Bacteria</taxon>
        <taxon>Bacillati</taxon>
        <taxon>Chloroflexota</taxon>
        <taxon>Anaerolineae</taxon>
        <taxon>Anaerolineales</taxon>
        <taxon>Anaerolineaceae</taxon>
        <taxon>Anaerolinea</taxon>
    </lineage>
</organism>
<reference evidence="3" key="1">
    <citation type="journal article" date="2020" name="mSystems">
        <title>Genome- and Community-Level Interaction Insights into Carbon Utilization and Element Cycling Functions of Hydrothermarchaeota in Hydrothermal Sediment.</title>
        <authorList>
            <person name="Zhou Z."/>
            <person name="Liu Y."/>
            <person name="Xu W."/>
            <person name="Pan J."/>
            <person name="Luo Z.H."/>
            <person name="Li M."/>
        </authorList>
    </citation>
    <scope>NUCLEOTIDE SEQUENCE [LARGE SCALE GENOMIC DNA]</scope>
    <source>
        <strain evidence="3">SpSt-573</strain>
    </source>
</reference>
<accession>A0A7C4KGY7</accession>
<protein>
    <submittedName>
        <fullName evidence="3">DUF5060 domain-containing protein</fullName>
    </submittedName>
</protein>
<dbReference type="InterPro" id="IPR032260">
    <property type="entry name" value="DUF5060"/>
</dbReference>
<dbReference type="EMBL" id="DSYK01000293">
    <property type="protein sequence ID" value="HGS21352.1"/>
    <property type="molecule type" value="Genomic_DNA"/>
</dbReference>
<dbReference type="InterPro" id="IPR025277">
    <property type="entry name" value="Apiosidase-like_cat_dom"/>
</dbReference>
<dbReference type="InterPro" id="IPR013783">
    <property type="entry name" value="Ig-like_fold"/>
</dbReference>
<feature type="domain" description="DUF5060" evidence="2">
    <location>
        <begin position="23"/>
        <end position="84"/>
    </location>
</feature>
<name>A0A7C4KGY7_9CHLR</name>
<dbReference type="Gene3D" id="2.60.40.10">
    <property type="entry name" value="Immunoglobulins"/>
    <property type="match status" value="1"/>
</dbReference>
<dbReference type="Pfam" id="PF16586">
    <property type="entry name" value="DUF5060"/>
    <property type="match status" value="1"/>
</dbReference>
<dbReference type="InterPro" id="IPR017853">
    <property type="entry name" value="GH"/>
</dbReference>
<dbReference type="Pfam" id="PF13204">
    <property type="entry name" value="Apiosidase"/>
    <property type="match status" value="1"/>
</dbReference>
<proteinExistence type="predicted"/>
<gene>
    <name evidence="3" type="ORF">ENT37_05740</name>
</gene>
<evidence type="ECO:0000259" key="1">
    <source>
        <dbReference type="Pfam" id="PF13204"/>
    </source>
</evidence>
<evidence type="ECO:0000313" key="3">
    <source>
        <dbReference type="EMBL" id="HGS21352.1"/>
    </source>
</evidence>
<feature type="domain" description="Apiosidase-like catalytic" evidence="1">
    <location>
        <begin position="124"/>
        <end position="254"/>
    </location>
</feature>
<evidence type="ECO:0000259" key="2">
    <source>
        <dbReference type="Pfam" id="PF16586"/>
    </source>
</evidence>
<dbReference type="Gene3D" id="3.20.20.80">
    <property type="entry name" value="Glycosidases"/>
    <property type="match status" value="1"/>
</dbReference>